<organism evidence="7 8">
    <name type="scientific">Thermovibrio ammonificans (strain DSM 15698 / JCM 12110 / HB-1)</name>
    <dbReference type="NCBI Taxonomy" id="648996"/>
    <lineage>
        <taxon>Bacteria</taxon>
        <taxon>Pseudomonadati</taxon>
        <taxon>Aquificota</taxon>
        <taxon>Aquificia</taxon>
        <taxon>Desulfurobacteriales</taxon>
        <taxon>Desulfurobacteriaceae</taxon>
        <taxon>Thermovibrio</taxon>
    </lineage>
</organism>
<dbReference type="Gene3D" id="3.10.20.310">
    <property type="entry name" value="membrane protein fhac"/>
    <property type="match status" value="3"/>
</dbReference>
<evidence type="ECO:0000259" key="5">
    <source>
        <dbReference type="Pfam" id="PF01103"/>
    </source>
</evidence>
<keyword evidence="3" id="KW-0812">Transmembrane</keyword>
<reference evidence="7" key="1">
    <citation type="submission" date="2011-01" db="EMBL/GenBank/DDBJ databases">
        <title>Complete sequence of chromosome of Thermovibrio ammonificans HB-1.</title>
        <authorList>
            <consortium name="US DOE Joint Genome Institute"/>
            <person name="Lucas S."/>
            <person name="Copeland A."/>
            <person name="Lapidus A."/>
            <person name="Cheng J.-F."/>
            <person name="Goodwin L."/>
            <person name="Pitluck S."/>
            <person name="Davenport K."/>
            <person name="Detter J.C."/>
            <person name="Han C."/>
            <person name="Tapia R."/>
            <person name="Land M."/>
            <person name="Hauser L."/>
            <person name="Kyrpides N."/>
            <person name="Ivanova N."/>
            <person name="Ovchinnikova G."/>
            <person name="Vetriani C."/>
            <person name="Woyke T."/>
        </authorList>
    </citation>
    <scope>NUCLEOTIDE SEQUENCE [LARGE SCALE GENOMIC DNA]</scope>
    <source>
        <strain evidence="7">HB-1</strain>
    </source>
</reference>
<feature type="domain" description="Bacterial surface antigen (D15)" evidence="5">
    <location>
        <begin position="548"/>
        <end position="838"/>
    </location>
</feature>
<dbReference type="EMBL" id="CP002444">
    <property type="protein sequence ID" value="ADU96736.1"/>
    <property type="molecule type" value="Genomic_DNA"/>
</dbReference>
<dbReference type="AlphaFoldDB" id="E8T6F2"/>
<proteinExistence type="predicted"/>
<accession>E8T6F2</accession>
<evidence type="ECO:0000259" key="6">
    <source>
        <dbReference type="Pfam" id="PF07244"/>
    </source>
</evidence>
<dbReference type="InterPro" id="IPR010827">
    <property type="entry name" value="BamA/TamA_POTRA"/>
</dbReference>
<keyword evidence="4" id="KW-0472">Membrane</keyword>
<dbReference type="OrthoDB" id="9776356at2"/>
<keyword evidence="8" id="KW-1185">Reference proteome</keyword>
<feature type="domain" description="POTRA" evidence="6">
    <location>
        <begin position="220"/>
        <end position="292"/>
    </location>
</feature>
<dbReference type="RefSeq" id="WP_013537522.1">
    <property type="nucleotide sequence ID" value="NC_014926.1"/>
</dbReference>
<dbReference type="InterPro" id="IPR000184">
    <property type="entry name" value="Bac_surfAg_D15"/>
</dbReference>
<name>E8T6F2_THEA1</name>
<gene>
    <name evidence="7" type="ordered locus">Theam_0769</name>
</gene>
<comment type="subcellular location">
    <subcellularLocation>
        <location evidence="1">Membrane</location>
    </subcellularLocation>
</comment>
<dbReference type="Pfam" id="PF01103">
    <property type="entry name" value="Omp85"/>
    <property type="match status" value="1"/>
</dbReference>
<evidence type="ECO:0000256" key="2">
    <source>
        <dbReference type="ARBA" id="ARBA00022452"/>
    </source>
</evidence>
<evidence type="ECO:0000256" key="3">
    <source>
        <dbReference type="ARBA" id="ARBA00022692"/>
    </source>
</evidence>
<evidence type="ECO:0000313" key="8">
    <source>
        <dbReference type="Proteomes" id="UP000006362"/>
    </source>
</evidence>
<keyword evidence="2" id="KW-1134">Transmembrane beta strand</keyword>
<dbReference type="Proteomes" id="UP000006362">
    <property type="component" value="Chromosome"/>
</dbReference>
<dbReference type="eggNOG" id="COG4775">
    <property type="taxonomic scope" value="Bacteria"/>
</dbReference>
<evidence type="ECO:0000313" key="7">
    <source>
        <dbReference type="EMBL" id="ADU96736.1"/>
    </source>
</evidence>
<dbReference type="Pfam" id="PF07244">
    <property type="entry name" value="POTRA"/>
    <property type="match status" value="1"/>
</dbReference>
<sequence>MEKGVCVDPLLVKQVNRQLTEVCSVADCRKALASLFSYLGYSVRLKGKEVVVEEFRLVKRVEFQNPPKGLSESLKTVRLLLQDKPFDPQALQSAKQLLLLRLKALGYASPEVDAEVEKSRCGYRVLFRFNAGSLLLVKSVQVEAPKWLKGWVGKLLKPLVDNPVNLTQVRSLQEKVESRLVAEGYYNCKVIYRIVPLEGGVGKLRPVKLIFKVLPGKPYKVVFKGNRLFSYKELFKLLTFPKAKSFDEFELENSRRRIVRFYRNHGFPFVKVKASVTEKPREVVVLFQIDEGPFVRVESVKLEGLPKELEEGLDDALSRLEGEPFSLKKVKELRAQILYSLKSKGYIKAKVNYTLKGDSLIFSVLPGPQFVVDSVVVKGVKLPCRLPNVKGKPYTDRLVSDLENFIQECLADRGHPDAAVSAEPLFNRKGRRVSVRLNLKVNPGPGYVFGFVLIRGLKRTKLWAVKNLLTVEPGTVYSHRAVVKQYSRLSDSRLFSFVSINDVKTDGAISEVIKVDEGALLSSRGFIGYGTDSGLVLNGFLSSTSPFGMGMKYFLFGNYRQKEGYDAVFKLLKPAFPFKDYDLSYSIVKKEQIYESFKSDRTIYSFSLLRKASRYLTQDFRFEISREKVKDTKIQTQRRFLERRLVYLQTYNHLNSLSNPTEGYYLRSKFSLAGTLLGGNTDYTLLESRLQLLHPLGSREVIALRVGGGVIRSLNGKAVPVLDRFFLGGAESVRGYKYGTISPTDSNGNFVGGKAYGLFSLELRYNVRKNVQLALFYDSGRVFPTVKDFKLSGWYSSVGFGIRYLTPVGPLRFDYGYKLKRIPGQGPGRFHISFGYPF</sequence>
<evidence type="ECO:0000256" key="4">
    <source>
        <dbReference type="ARBA" id="ARBA00023136"/>
    </source>
</evidence>
<dbReference type="PANTHER" id="PTHR12815">
    <property type="entry name" value="SORTING AND ASSEMBLY MACHINERY SAMM50 PROTEIN FAMILY MEMBER"/>
    <property type="match status" value="1"/>
</dbReference>
<dbReference type="Gene3D" id="2.40.160.50">
    <property type="entry name" value="membrane protein fhac: a member of the omp85/tpsb transporter family"/>
    <property type="match status" value="1"/>
</dbReference>
<dbReference type="GO" id="GO:0019867">
    <property type="term" value="C:outer membrane"/>
    <property type="evidence" value="ECO:0007669"/>
    <property type="project" value="InterPro"/>
</dbReference>
<evidence type="ECO:0000256" key="1">
    <source>
        <dbReference type="ARBA" id="ARBA00004370"/>
    </source>
</evidence>
<dbReference type="STRING" id="648996.Theam_0769"/>
<protein>
    <submittedName>
        <fullName evidence="7">Surface antigen (D15)</fullName>
    </submittedName>
</protein>
<dbReference type="PANTHER" id="PTHR12815:SF18">
    <property type="entry name" value="SORTING AND ASSEMBLY MACHINERY COMPONENT 50 HOMOLOG"/>
    <property type="match status" value="1"/>
</dbReference>
<dbReference type="InterPro" id="IPR039910">
    <property type="entry name" value="D15-like"/>
</dbReference>
<dbReference type="KEGG" id="tam:Theam_0769"/>
<dbReference type="HOGENOM" id="CLU_007664_1_1_0"/>